<evidence type="ECO:0000313" key="2">
    <source>
        <dbReference type="EMBL" id="KAG0559546.1"/>
    </source>
</evidence>
<dbReference type="AlphaFoldDB" id="A0A8T0GJ44"/>
<feature type="region of interest" description="Disordered" evidence="1">
    <location>
        <begin position="1"/>
        <end position="20"/>
    </location>
</feature>
<sequence>MSYTRRANETPHLTTYSENTTPAQLKQELRVWDSGFRVYARAKLLAEFPAAYTAATRSLHIKVCLHHQAHQTLPTSLSLLAHEDPPESLSHCRWRSISRTSSALCTSQFFSRSFTRRSIVSECDACPAEWLASGKRPGIEPSSDFAVRSWYSVLKHKRESLDKR</sequence>
<keyword evidence="3" id="KW-1185">Reference proteome</keyword>
<accession>A0A8T0GJ44</accession>
<comment type="caution">
    <text evidence="2">The sequence shown here is derived from an EMBL/GenBank/DDBJ whole genome shotgun (WGS) entry which is preliminary data.</text>
</comment>
<dbReference type="Proteomes" id="UP000822688">
    <property type="component" value="Chromosome 10"/>
</dbReference>
<name>A0A8T0GJ44_CERPU</name>
<reference evidence="2" key="1">
    <citation type="submission" date="2020-06" db="EMBL/GenBank/DDBJ databases">
        <title>WGS assembly of Ceratodon purpureus strain R40.</title>
        <authorList>
            <person name="Carey S.B."/>
            <person name="Jenkins J."/>
            <person name="Shu S."/>
            <person name="Lovell J.T."/>
            <person name="Sreedasyam A."/>
            <person name="Maumus F."/>
            <person name="Tiley G.P."/>
            <person name="Fernandez-Pozo N."/>
            <person name="Barry K."/>
            <person name="Chen C."/>
            <person name="Wang M."/>
            <person name="Lipzen A."/>
            <person name="Daum C."/>
            <person name="Saski C.A."/>
            <person name="Payton A.C."/>
            <person name="Mcbreen J.C."/>
            <person name="Conrad R.E."/>
            <person name="Kollar L.M."/>
            <person name="Olsson S."/>
            <person name="Huttunen S."/>
            <person name="Landis J.B."/>
            <person name="Wickett N.J."/>
            <person name="Johnson M.G."/>
            <person name="Rensing S.A."/>
            <person name="Grimwood J."/>
            <person name="Schmutz J."/>
            <person name="Mcdaniel S.F."/>
        </authorList>
    </citation>
    <scope>NUCLEOTIDE SEQUENCE</scope>
    <source>
        <strain evidence="2">R40</strain>
    </source>
</reference>
<organism evidence="2 3">
    <name type="scientific">Ceratodon purpureus</name>
    <name type="common">Fire moss</name>
    <name type="synonym">Dicranum purpureum</name>
    <dbReference type="NCBI Taxonomy" id="3225"/>
    <lineage>
        <taxon>Eukaryota</taxon>
        <taxon>Viridiplantae</taxon>
        <taxon>Streptophyta</taxon>
        <taxon>Embryophyta</taxon>
        <taxon>Bryophyta</taxon>
        <taxon>Bryophytina</taxon>
        <taxon>Bryopsida</taxon>
        <taxon>Dicranidae</taxon>
        <taxon>Pseudoditrichales</taxon>
        <taxon>Ditrichaceae</taxon>
        <taxon>Ceratodon</taxon>
    </lineage>
</organism>
<protein>
    <submittedName>
        <fullName evidence="2">Uncharacterized protein</fullName>
    </submittedName>
</protein>
<dbReference type="EMBL" id="CM026431">
    <property type="protein sequence ID" value="KAG0559546.1"/>
    <property type="molecule type" value="Genomic_DNA"/>
</dbReference>
<evidence type="ECO:0000313" key="3">
    <source>
        <dbReference type="Proteomes" id="UP000822688"/>
    </source>
</evidence>
<evidence type="ECO:0000256" key="1">
    <source>
        <dbReference type="SAM" id="MobiDB-lite"/>
    </source>
</evidence>
<proteinExistence type="predicted"/>
<gene>
    <name evidence="2" type="ORF">KC19_10G113300</name>
</gene>